<gene>
    <name evidence="8" type="primary">metQ</name>
    <name evidence="8" type="ORF">CCHOA_09230</name>
</gene>
<keyword evidence="6 8" id="KW-0449">Lipoprotein</keyword>
<evidence type="ECO:0000256" key="1">
    <source>
        <dbReference type="ARBA" id="ARBA00004635"/>
    </source>
</evidence>
<keyword evidence="4" id="KW-0472">Membrane</keyword>
<protein>
    <submittedName>
        <fullName evidence="8">D-methionine-binding lipoprotein MetQ</fullName>
    </submittedName>
</protein>
<dbReference type="EMBL" id="CP033896">
    <property type="protein sequence ID" value="AZA14229.1"/>
    <property type="molecule type" value="Genomic_DNA"/>
</dbReference>
<evidence type="ECO:0000313" key="9">
    <source>
        <dbReference type="Proteomes" id="UP000269019"/>
    </source>
</evidence>
<keyword evidence="9" id="KW-1185">Reference proteome</keyword>
<feature type="signal peptide" evidence="7">
    <location>
        <begin position="1"/>
        <end position="21"/>
    </location>
</feature>
<dbReference type="AlphaFoldDB" id="A0A3G6J8J3"/>
<dbReference type="SUPFAM" id="SSF53850">
    <property type="entry name" value="Periplasmic binding protein-like II"/>
    <property type="match status" value="1"/>
</dbReference>
<dbReference type="Proteomes" id="UP000269019">
    <property type="component" value="Chromosome"/>
</dbReference>
<dbReference type="OrthoDB" id="9812878at2"/>
<keyword evidence="3 7" id="KW-0732">Signal</keyword>
<evidence type="ECO:0000256" key="6">
    <source>
        <dbReference type="ARBA" id="ARBA00023288"/>
    </source>
</evidence>
<feature type="chain" id="PRO_5039342373" evidence="7">
    <location>
        <begin position="22"/>
        <end position="303"/>
    </location>
</feature>
<keyword evidence="5" id="KW-0564">Palmitate</keyword>
<dbReference type="PROSITE" id="PS51257">
    <property type="entry name" value="PROKAR_LIPOPROTEIN"/>
    <property type="match status" value="1"/>
</dbReference>
<dbReference type="Gene3D" id="3.40.190.10">
    <property type="entry name" value="Periplasmic binding protein-like II"/>
    <property type="match status" value="2"/>
</dbReference>
<comment type="subcellular location">
    <subcellularLocation>
        <location evidence="1">Membrane</location>
        <topology evidence="1">Lipid-anchor</topology>
    </subcellularLocation>
</comment>
<dbReference type="GO" id="GO:0016020">
    <property type="term" value="C:membrane"/>
    <property type="evidence" value="ECO:0007669"/>
    <property type="project" value="UniProtKB-SubCell"/>
</dbReference>
<proteinExistence type="inferred from homology"/>
<dbReference type="PANTHER" id="PTHR30429">
    <property type="entry name" value="D-METHIONINE-BINDING LIPOPROTEIN METQ"/>
    <property type="match status" value="1"/>
</dbReference>
<reference evidence="8 9" key="1">
    <citation type="submission" date="2018-11" db="EMBL/GenBank/DDBJ databases">
        <authorList>
            <person name="Kleinhagauer T."/>
            <person name="Glaeser S.P."/>
            <person name="Spergser J."/>
            <person name="Ruckert C."/>
            <person name="Kaempfer P."/>
            <person name="Busse H.-J."/>
        </authorList>
    </citation>
    <scope>NUCLEOTIDE SEQUENCE [LARGE SCALE GENOMIC DNA]</scope>
    <source>
        <strain evidence="8 9">200CH</strain>
    </source>
</reference>
<dbReference type="PANTHER" id="PTHR30429:SF3">
    <property type="entry name" value="LIPOPROTEIN"/>
    <property type="match status" value="1"/>
</dbReference>
<name>A0A3G6J8J3_9CORY</name>
<evidence type="ECO:0000256" key="4">
    <source>
        <dbReference type="ARBA" id="ARBA00023136"/>
    </source>
</evidence>
<comment type="similarity">
    <text evidence="2">Belongs to the NlpA lipoprotein family.</text>
</comment>
<accession>A0A3G6J8J3</accession>
<evidence type="ECO:0000256" key="5">
    <source>
        <dbReference type="ARBA" id="ARBA00023139"/>
    </source>
</evidence>
<evidence type="ECO:0000256" key="3">
    <source>
        <dbReference type="ARBA" id="ARBA00022729"/>
    </source>
</evidence>
<evidence type="ECO:0000313" key="8">
    <source>
        <dbReference type="EMBL" id="AZA14229.1"/>
    </source>
</evidence>
<sequence length="303" mass="32100" precursor="true">MNIRRNTAVASAALVAAVSLAACSSDSAETTTSSASSAAAEATSKITIGTTDASKSAWQVFEQEAKDQGIELNVVSFNDYTVPNKALSEGQIDVNLFQHLKFLSEYNANTGDNLVPVGATEIVPLALFWKDHDDLTGIEGQTIVIPSDPSNQGRAINVLKQVGLVTLKDDNLITPSPADIDDAQSKVTVTPVDAAQTPAAYGEGRPAIINNTYLGRANIDPKTAVAQDDPAAPEAEPYINAFVTTEDRKDDPTILKLVEIWHSAPVQEANEADSKGTSVSVTGDNAKLQPILDRLVDNLKNSK</sequence>
<evidence type="ECO:0000256" key="7">
    <source>
        <dbReference type="SAM" id="SignalP"/>
    </source>
</evidence>
<evidence type="ECO:0000256" key="2">
    <source>
        <dbReference type="ARBA" id="ARBA00008973"/>
    </source>
</evidence>
<dbReference type="Pfam" id="PF03180">
    <property type="entry name" value="Lipoprotein_9"/>
    <property type="match status" value="1"/>
</dbReference>
<dbReference type="InterPro" id="IPR004872">
    <property type="entry name" value="Lipoprotein_NlpA"/>
</dbReference>
<organism evidence="8 9">
    <name type="scientific">Corynebacterium choanae</name>
    <dbReference type="NCBI Taxonomy" id="1862358"/>
    <lineage>
        <taxon>Bacteria</taxon>
        <taxon>Bacillati</taxon>
        <taxon>Actinomycetota</taxon>
        <taxon>Actinomycetes</taxon>
        <taxon>Mycobacteriales</taxon>
        <taxon>Corynebacteriaceae</taxon>
        <taxon>Corynebacterium</taxon>
    </lineage>
</organism>
<dbReference type="KEGG" id="ccho:CCHOA_09230"/>
<dbReference type="RefSeq" id="WP_123929324.1">
    <property type="nucleotide sequence ID" value="NZ_CP033896.1"/>
</dbReference>